<organism evidence="2">
    <name type="scientific">marine metagenome</name>
    <dbReference type="NCBI Taxonomy" id="408172"/>
    <lineage>
        <taxon>unclassified sequences</taxon>
        <taxon>metagenomes</taxon>
        <taxon>ecological metagenomes</taxon>
    </lineage>
</organism>
<accession>A0A382YNC6</accession>
<evidence type="ECO:0000256" key="1">
    <source>
        <dbReference type="SAM" id="MobiDB-lite"/>
    </source>
</evidence>
<reference evidence="2" key="1">
    <citation type="submission" date="2018-05" db="EMBL/GenBank/DDBJ databases">
        <authorList>
            <person name="Lanie J.A."/>
            <person name="Ng W.-L."/>
            <person name="Kazmierczak K.M."/>
            <person name="Andrzejewski T.M."/>
            <person name="Davidsen T.M."/>
            <person name="Wayne K.J."/>
            <person name="Tettelin H."/>
            <person name="Glass J.I."/>
            <person name="Rusch D."/>
            <person name="Podicherti R."/>
            <person name="Tsui H.-C.T."/>
            <person name="Winkler M.E."/>
        </authorList>
    </citation>
    <scope>NUCLEOTIDE SEQUENCE</scope>
</reference>
<dbReference type="EMBL" id="UINC01177215">
    <property type="protein sequence ID" value="SVD84733.1"/>
    <property type="molecule type" value="Genomic_DNA"/>
</dbReference>
<evidence type="ECO:0000313" key="2">
    <source>
        <dbReference type="EMBL" id="SVD84733.1"/>
    </source>
</evidence>
<gene>
    <name evidence="2" type="ORF">METZ01_LOCUS437587</name>
</gene>
<name>A0A382YNC6_9ZZZZ</name>
<sequence>MNSYVNIFRSLCNDSIWTAEKFTRGQAWVDMILRANSKEGHIRKRGIRIDLERGQLGYSLKELARLWDWSEGKIRRFVKELEEDGKIKVDRTNVSCTITIVKYDFYQSRKWMIKRGDELSRDNSTGAKTAHRQYPNNNDNSNYKDKQKKYRPSDFKFDTTGFYLGYCGKCGKLESYDKYEIWGDSRCHSAQLLPTKDLCSNQ</sequence>
<feature type="region of interest" description="Disordered" evidence="1">
    <location>
        <begin position="120"/>
        <end position="148"/>
    </location>
</feature>
<dbReference type="InterPro" id="IPR036390">
    <property type="entry name" value="WH_DNA-bd_sf"/>
</dbReference>
<proteinExistence type="predicted"/>
<protein>
    <submittedName>
        <fullName evidence="2">Uncharacterized protein</fullName>
    </submittedName>
</protein>
<dbReference type="SUPFAM" id="SSF46785">
    <property type="entry name" value="Winged helix' DNA-binding domain"/>
    <property type="match status" value="1"/>
</dbReference>
<dbReference type="AlphaFoldDB" id="A0A382YNC6"/>